<accession>A0A5C5YK17</accession>
<keyword evidence="1" id="KW-0805">Transcription regulation</keyword>
<gene>
    <name evidence="5" type="primary">melR</name>
    <name evidence="5" type="ORF">CA85_04580</name>
</gene>
<dbReference type="PANTHER" id="PTHR46796:SF13">
    <property type="entry name" value="HTH-TYPE TRANSCRIPTIONAL ACTIVATOR RHAS"/>
    <property type="match status" value="1"/>
</dbReference>
<evidence type="ECO:0000256" key="1">
    <source>
        <dbReference type="ARBA" id="ARBA00023015"/>
    </source>
</evidence>
<dbReference type="InterPro" id="IPR020449">
    <property type="entry name" value="Tscrpt_reg_AraC-type_HTH"/>
</dbReference>
<evidence type="ECO:0000313" key="6">
    <source>
        <dbReference type="Proteomes" id="UP000318053"/>
    </source>
</evidence>
<evidence type="ECO:0000259" key="4">
    <source>
        <dbReference type="PROSITE" id="PS01124"/>
    </source>
</evidence>
<dbReference type="OrthoDB" id="9778008at2"/>
<dbReference type="AlphaFoldDB" id="A0A5C5YK17"/>
<name>A0A5C5YK17_9BACT</name>
<reference evidence="5 6" key="1">
    <citation type="submission" date="2019-02" db="EMBL/GenBank/DDBJ databases">
        <title>Deep-cultivation of Planctomycetes and their phenomic and genomic characterization uncovers novel biology.</title>
        <authorList>
            <person name="Wiegand S."/>
            <person name="Jogler M."/>
            <person name="Boedeker C."/>
            <person name="Pinto D."/>
            <person name="Vollmers J."/>
            <person name="Rivas-Marin E."/>
            <person name="Kohn T."/>
            <person name="Peeters S.H."/>
            <person name="Heuer A."/>
            <person name="Rast P."/>
            <person name="Oberbeckmann S."/>
            <person name="Bunk B."/>
            <person name="Jeske O."/>
            <person name="Meyerdierks A."/>
            <person name="Storesund J.E."/>
            <person name="Kallscheuer N."/>
            <person name="Luecker S."/>
            <person name="Lage O.M."/>
            <person name="Pohl T."/>
            <person name="Merkel B.J."/>
            <person name="Hornburger P."/>
            <person name="Mueller R.-W."/>
            <person name="Bruemmer F."/>
            <person name="Labrenz M."/>
            <person name="Spormann A.M."/>
            <person name="Op Den Camp H."/>
            <person name="Overmann J."/>
            <person name="Amann R."/>
            <person name="Jetten M.S.M."/>
            <person name="Mascher T."/>
            <person name="Medema M.H."/>
            <person name="Devos D.P."/>
            <person name="Kaster A.-K."/>
            <person name="Ovreas L."/>
            <person name="Rohde M."/>
            <person name="Galperin M.Y."/>
            <person name="Jogler C."/>
        </authorList>
    </citation>
    <scope>NUCLEOTIDE SEQUENCE [LARGE SCALE GENOMIC DNA]</scope>
    <source>
        <strain evidence="5 6">CA85</strain>
    </source>
</reference>
<dbReference type="Pfam" id="PF12833">
    <property type="entry name" value="HTH_18"/>
    <property type="match status" value="1"/>
</dbReference>
<feature type="domain" description="HTH araC/xylS-type" evidence="4">
    <location>
        <begin position="191"/>
        <end position="289"/>
    </location>
</feature>
<dbReference type="InterPro" id="IPR018060">
    <property type="entry name" value="HTH_AraC"/>
</dbReference>
<evidence type="ECO:0000313" key="5">
    <source>
        <dbReference type="EMBL" id="TWT75169.1"/>
    </source>
</evidence>
<dbReference type="Gene3D" id="1.10.10.60">
    <property type="entry name" value="Homeodomain-like"/>
    <property type="match status" value="2"/>
</dbReference>
<dbReference type="InterPro" id="IPR009057">
    <property type="entry name" value="Homeodomain-like_sf"/>
</dbReference>
<dbReference type="PROSITE" id="PS00041">
    <property type="entry name" value="HTH_ARAC_FAMILY_1"/>
    <property type="match status" value="1"/>
</dbReference>
<dbReference type="SUPFAM" id="SSF46689">
    <property type="entry name" value="Homeodomain-like"/>
    <property type="match status" value="2"/>
</dbReference>
<keyword evidence="6" id="KW-1185">Reference proteome</keyword>
<evidence type="ECO:0000256" key="2">
    <source>
        <dbReference type="ARBA" id="ARBA00023125"/>
    </source>
</evidence>
<dbReference type="GO" id="GO:0003700">
    <property type="term" value="F:DNA-binding transcription factor activity"/>
    <property type="evidence" value="ECO:0007669"/>
    <property type="project" value="InterPro"/>
</dbReference>
<dbReference type="InterPro" id="IPR050204">
    <property type="entry name" value="AraC_XylS_family_regulators"/>
</dbReference>
<protein>
    <submittedName>
        <fullName evidence="5">Melibiose operon regulatory protein</fullName>
    </submittedName>
</protein>
<dbReference type="InterPro" id="IPR018062">
    <property type="entry name" value="HTH_AraC-typ_CS"/>
</dbReference>
<comment type="caution">
    <text evidence="5">The sequence shown here is derived from an EMBL/GenBank/DDBJ whole genome shotgun (WGS) entry which is preliminary data.</text>
</comment>
<keyword evidence="2" id="KW-0238">DNA-binding</keyword>
<dbReference type="PANTHER" id="PTHR46796">
    <property type="entry name" value="HTH-TYPE TRANSCRIPTIONAL ACTIVATOR RHAS-RELATED"/>
    <property type="match status" value="1"/>
</dbReference>
<dbReference type="PROSITE" id="PS01124">
    <property type="entry name" value="HTH_ARAC_FAMILY_2"/>
    <property type="match status" value="1"/>
</dbReference>
<sequence>MATKRSYRRSVPVAESMSDSGMWVFESRHNESFLMEGTQHRFPKLLIIREGRGRVEADWPAKAVDPRNCISGDCILVPSGTRHRVIDDSRHPISLYGLAIDPGKISLCASIEQMIPFGKLPRQRMSLLKIEQRMRRLLYLVSRGDNASNLAAIAGAIEIFARLALASGGDRGANDTHPSATGGAVDIDVIDEYVIWMQSNFYEALTVESASSACGMSRRKFTNDFRQKMQQTWLGYLNQLRIDHARMLLRETDHKVTSIAFQSGFEELSTFYRTFKRIAGMKPLEYRADFH</sequence>
<keyword evidence="3" id="KW-0804">Transcription</keyword>
<organism evidence="5 6">
    <name type="scientific">Allorhodopirellula solitaria</name>
    <dbReference type="NCBI Taxonomy" id="2527987"/>
    <lineage>
        <taxon>Bacteria</taxon>
        <taxon>Pseudomonadati</taxon>
        <taxon>Planctomycetota</taxon>
        <taxon>Planctomycetia</taxon>
        <taxon>Pirellulales</taxon>
        <taxon>Pirellulaceae</taxon>
        <taxon>Allorhodopirellula</taxon>
    </lineage>
</organism>
<dbReference type="RefSeq" id="WP_146389641.1">
    <property type="nucleotide sequence ID" value="NZ_SJPK01000001.1"/>
</dbReference>
<dbReference type="SMART" id="SM00342">
    <property type="entry name" value="HTH_ARAC"/>
    <property type="match status" value="1"/>
</dbReference>
<dbReference type="GO" id="GO:0043565">
    <property type="term" value="F:sequence-specific DNA binding"/>
    <property type="evidence" value="ECO:0007669"/>
    <property type="project" value="InterPro"/>
</dbReference>
<dbReference type="EMBL" id="SJPK01000001">
    <property type="protein sequence ID" value="TWT75169.1"/>
    <property type="molecule type" value="Genomic_DNA"/>
</dbReference>
<evidence type="ECO:0000256" key="3">
    <source>
        <dbReference type="ARBA" id="ARBA00023163"/>
    </source>
</evidence>
<dbReference type="PRINTS" id="PR00032">
    <property type="entry name" value="HTHARAC"/>
</dbReference>
<dbReference type="Proteomes" id="UP000318053">
    <property type="component" value="Unassembled WGS sequence"/>
</dbReference>
<proteinExistence type="predicted"/>